<evidence type="ECO:0000313" key="3">
    <source>
        <dbReference type="EMBL" id="PSC73580.1"/>
    </source>
</evidence>
<feature type="transmembrane region" description="Helical" evidence="2">
    <location>
        <begin position="28"/>
        <end position="43"/>
    </location>
</feature>
<keyword evidence="2" id="KW-0812">Transmembrane</keyword>
<keyword evidence="2" id="KW-1133">Transmembrane helix</keyword>
<feature type="compositionally biased region" description="Low complexity" evidence="1">
    <location>
        <begin position="104"/>
        <end position="120"/>
    </location>
</feature>
<organism evidence="3 4">
    <name type="scientific">Micractinium conductrix</name>
    <dbReference type="NCBI Taxonomy" id="554055"/>
    <lineage>
        <taxon>Eukaryota</taxon>
        <taxon>Viridiplantae</taxon>
        <taxon>Chlorophyta</taxon>
        <taxon>core chlorophytes</taxon>
        <taxon>Trebouxiophyceae</taxon>
        <taxon>Chlorellales</taxon>
        <taxon>Chlorellaceae</taxon>
        <taxon>Chlorella clade</taxon>
        <taxon>Micractinium</taxon>
    </lineage>
</organism>
<evidence type="ECO:0000256" key="1">
    <source>
        <dbReference type="SAM" id="MobiDB-lite"/>
    </source>
</evidence>
<accession>A0A2P6VHM3</accession>
<feature type="region of interest" description="Disordered" evidence="1">
    <location>
        <begin position="202"/>
        <end position="227"/>
    </location>
</feature>
<dbReference type="Proteomes" id="UP000239649">
    <property type="component" value="Unassembled WGS sequence"/>
</dbReference>
<keyword evidence="2" id="KW-0472">Membrane</keyword>
<gene>
    <name evidence="3" type="ORF">C2E20_3163</name>
</gene>
<comment type="caution">
    <text evidence="3">The sequence shown here is derived from an EMBL/GenBank/DDBJ whole genome shotgun (WGS) entry which is preliminary data.</text>
</comment>
<feature type="compositionally biased region" description="Acidic residues" evidence="1">
    <location>
        <begin position="83"/>
        <end position="103"/>
    </location>
</feature>
<feature type="region of interest" description="Disordered" evidence="1">
    <location>
        <begin position="59"/>
        <end position="152"/>
    </location>
</feature>
<protein>
    <submittedName>
        <fullName evidence="3">Separin</fullName>
    </submittedName>
</protein>
<dbReference type="EMBL" id="LHPF02000006">
    <property type="protein sequence ID" value="PSC73580.1"/>
    <property type="molecule type" value="Genomic_DNA"/>
</dbReference>
<proteinExistence type="predicted"/>
<dbReference type="OrthoDB" id="10618236at2759"/>
<evidence type="ECO:0000256" key="2">
    <source>
        <dbReference type="SAM" id="Phobius"/>
    </source>
</evidence>
<feature type="compositionally biased region" description="Low complexity" evidence="1">
    <location>
        <begin position="128"/>
        <end position="145"/>
    </location>
</feature>
<sequence length="324" mass="34011">MPLTATHLLVLWGWTAAALRTSFWLLRLFLFGVLTAVAWLEIIERDYPRRTGGTLSAEALRQHDAPAGRATRRAQASVSDLSESIDLDDWSDVGSEPSEEEAGGSEAAAAAAPTTPVASSRGGPQQEARPPAVAVPSAAPVLRPAGPRPPVTVARAATPMVPAPSKASEAERVADEVLPAPLAAVAKDTDEKEALAGATLAAGGGGRAGAAAEPELAGRHGKKRGKKKPWLTRKMDALFKPISDKYAGSGFLIYRGFNRMGKRMERASGALGRQLNEAIRQAGAEAVNEVEGLMKKWIKFAGIVTFLALLLLPLPSVHITIAAG</sequence>
<keyword evidence="4" id="KW-1185">Reference proteome</keyword>
<dbReference type="AlphaFoldDB" id="A0A2P6VHM3"/>
<evidence type="ECO:0000313" key="4">
    <source>
        <dbReference type="Proteomes" id="UP000239649"/>
    </source>
</evidence>
<feature type="transmembrane region" description="Helical" evidence="2">
    <location>
        <begin position="300"/>
        <end position="321"/>
    </location>
</feature>
<name>A0A2P6VHM3_9CHLO</name>
<reference evidence="3 4" key="1">
    <citation type="journal article" date="2018" name="Plant J.">
        <title>Genome sequences of Chlorella sorokiniana UTEX 1602 and Micractinium conductrix SAG 241.80: implications to maltose excretion by a green alga.</title>
        <authorList>
            <person name="Arriola M.B."/>
            <person name="Velmurugan N."/>
            <person name="Zhang Y."/>
            <person name="Plunkett M.H."/>
            <person name="Hondzo H."/>
            <person name="Barney B.M."/>
        </authorList>
    </citation>
    <scope>NUCLEOTIDE SEQUENCE [LARGE SCALE GENOMIC DNA]</scope>
    <source>
        <strain evidence="3 4">SAG 241.80</strain>
    </source>
</reference>